<dbReference type="Pfam" id="PF01569">
    <property type="entry name" value="PAP2"/>
    <property type="match status" value="1"/>
</dbReference>
<feature type="transmembrane region" description="Helical" evidence="1">
    <location>
        <begin position="160"/>
        <end position="182"/>
    </location>
</feature>
<keyword evidence="1" id="KW-0472">Membrane</keyword>
<protein>
    <submittedName>
        <fullName evidence="3">Undecaprenyl-diphosphatase</fullName>
    </submittedName>
</protein>
<dbReference type="InterPro" id="IPR036938">
    <property type="entry name" value="PAP2/HPO_sf"/>
</dbReference>
<feature type="transmembrane region" description="Helical" evidence="1">
    <location>
        <begin position="125"/>
        <end position="148"/>
    </location>
</feature>
<dbReference type="RefSeq" id="WP_173137731.1">
    <property type="nucleotide sequence ID" value="NZ_CBCSGW010000036.1"/>
</dbReference>
<keyword evidence="4" id="KW-1185">Reference proteome</keyword>
<accession>A0ABX2FCI0</accession>
<keyword evidence="1" id="KW-0812">Transmembrane</keyword>
<evidence type="ECO:0000313" key="3">
    <source>
        <dbReference type="EMBL" id="NRN68518.1"/>
    </source>
</evidence>
<dbReference type="InterPro" id="IPR000326">
    <property type="entry name" value="PAP2/HPO"/>
</dbReference>
<dbReference type="Proteomes" id="UP000763557">
    <property type="component" value="Unassembled WGS sequence"/>
</dbReference>
<evidence type="ECO:0000313" key="4">
    <source>
        <dbReference type="Proteomes" id="UP000763557"/>
    </source>
</evidence>
<gene>
    <name evidence="3" type="ORF">GC106_57610</name>
</gene>
<dbReference type="Gene3D" id="1.20.144.10">
    <property type="entry name" value="Phosphatidic acid phosphatase type 2/haloperoxidase"/>
    <property type="match status" value="1"/>
</dbReference>
<feature type="transmembrane region" description="Helical" evidence="1">
    <location>
        <begin position="188"/>
        <end position="206"/>
    </location>
</feature>
<evidence type="ECO:0000256" key="1">
    <source>
        <dbReference type="SAM" id="Phobius"/>
    </source>
</evidence>
<keyword evidence="1" id="KW-1133">Transmembrane helix</keyword>
<sequence>MQPTITRLVPPGFVQVVVVLASLCGLVVGTLGVLFWRQHTGSAFDENVYWSVYKQFVGQRGLLQTMLVPTEPVLLVIVVGLIVMVAVARHRPRLAVLAVAGPLIAVMLSSAVLKPVFGRTINNGSLAFPSGHTTGMVSVLTVLVLAVMTTRSPWHKSVSTLAIVGALVVAAIGAIALVGMKFHYITDTFGGACVAIATVLVVALVIDRIADRRKRLTAARQDPVTTGVAL</sequence>
<feature type="transmembrane region" description="Helical" evidence="1">
    <location>
        <begin position="12"/>
        <end position="36"/>
    </location>
</feature>
<dbReference type="EMBL" id="JAAATY010000020">
    <property type="protein sequence ID" value="NRN68518.1"/>
    <property type="molecule type" value="Genomic_DNA"/>
</dbReference>
<evidence type="ECO:0000259" key="2">
    <source>
        <dbReference type="Pfam" id="PF01569"/>
    </source>
</evidence>
<comment type="caution">
    <text evidence="3">The sequence shown here is derived from an EMBL/GenBank/DDBJ whole genome shotgun (WGS) entry which is preliminary data.</text>
</comment>
<organism evidence="3 4">
    <name type="scientific">Kibdelosporangium persicum</name>
    <dbReference type="NCBI Taxonomy" id="2698649"/>
    <lineage>
        <taxon>Bacteria</taxon>
        <taxon>Bacillati</taxon>
        <taxon>Actinomycetota</taxon>
        <taxon>Actinomycetes</taxon>
        <taxon>Pseudonocardiales</taxon>
        <taxon>Pseudonocardiaceae</taxon>
        <taxon>Kibdelosporangium</taxon>
    </lineage>
</organism>
<proteinExistence type="predicted"/>
<name>A0ABX2FCI0_9PSEU</name>
<dbReference type="SUPFAM" id="SSF48317">
    <property type="entry name" value="Acid phosphatase/Vanadium-dependent haloperoxidase"/>
    <property type="match status" value="1"/>
</dbReference>
<feature type="transmembrane region" description="Helical" evidence="1">
    <location>
        <begin position="94"/>
        <end position="113"/>
    </location>
</feature>
<feature type="transmembrane region" description="Helical" evidence="1">
    <location>
        <begin position="66"/>
        <end position="87"/>
    </location>
</feature>
<reference evidence="3 4" key="1">
    <citation type="submission" date="2020-01" db="EMBL/GenBank/DDBJ databases">
        <title>Kibdelosporangium persica a novel Actinomycetes from a hot desert in Iran.</title>
        <authorList>
            <person name="Safaei N."/>
            <person name="Zaburannyi N."/>
            <person name="Mueller R."/>
            <person name="Wink J."/>
        </authorList>
    </citation>
    <scope>NUCLEOTIDE SEQUENCE [LARGE SCALE GENOMIC DNA]</scope>
    <source>
        <strain evidence="3 4">4NS15</strain>
    </source>
</reference>
<feature type="domain" description="Phosphatidic acid phosphatase type 2/haloperoxidase" evidence="2">
    <location>
        <begin position="85"/>
        <end position="207"/>
    </location>
</feature>